<organism evidence="2 3">
    <name type="scientific">Georhizobium profundi</name>
    <dbReference type="NCBI Taxonomy" id="2341112"/>
    <lineage>
        <taxon>Bacteria</taxon>
        <taxon>Pseudomonadati</taxon>
        <taxon>Pseudomonadota</taxon>
        <taxon>Alphaproteobacteria</taxon>
        <taxon>Hyphomicrobiales</taxon>
        <taxon>Rhizobiaceae</taxon>
        <taxon>Georhizobium</taxon>
    </lineage>
</organism>
<evidence type="ECO:0000313" key="3">
    <source>
        <dbReference type="Proteomes" id="UP000268192"/>
    </source>
</evidence>
<dbReference type="GO" id="GO:0006596">
    <property type="term" value="P:polyamine biosynthetic process"/>
    <property type="evidence" value="ECO:0007669"/>
    <property type="project" value="UniProtKB-KW"/>
</dbReference>
<dbReference type="SUPFAM" id="SSF53335">
    <property type="entry name" value="S-adenosyl-L-methionine-dependent methyltransferases"/>
    <property type="match status" value="1"/>
</dbReference>
<evidence type="ECO:0000256" key="1">
    <source>
        <dbReference type="ARBA" id="ARBA00023115"/>
    </source>
</evidence>
<dbReference type="InterPro" id="IPR029063">
    <property type="entry name" value="SAM-dependent_MTases_sf"/>
</dbReference>
<dbReference type="OrthoDB" id="9793351at2"/>
<keyword evidence="1" id="KW-0620">Polyamine biosynthesis</keyword>
<dbReference type="EMBL" id="CP032509">
    <property type="protein sequence ID" value="AZN73367.1"/>
    <property type="molecule type" value="Genomic_DNA"/>
</dbReference>
<dbReference type="RefSeq" id="WP_126012220.1">
    <property type="nucleotide sequence ID" value="NZ_CP032509.1"/>
</dbReference>
<evidence type="ECO:0000313" key="2">
    <source>
        <dbReference type="EMBL" id="AZN73367.1"/>
    </source>
</evidence>
<dbReference type="KEGG" id="abaw:D5400_20595"/>
<dbReference type="PANTHER" id="PTHR43317:SF3">
    <property type="entry name" value="BLR2883 PROTEIN"/>
    <property type="match status" value="1"/>
</dbReference>
<reference evidence="2 3" key="1">
    <citation type="submission" date="2018-09" db="EMBL/GenBank/DDBJ databases">
        <title>Marinorhizobium profundi gen. nov., sp. nov., isolated from a deep-sea sediment sample from the New Britain Trench and proposal of Marinorhizobiaceae fam. nov. in the order Rhizobiales of the class Alphaproteobacteria.</title>
        <authorList>
            <person name="Cao J."/>
        </authorList>
    </citation>
    <scope>NUCLEOTIDE SEQUENCE [LARGE SCALE GENOMIC DNA]</scope>
    <source>
        <strain evidence="2 3">WS11</strain>
    </source>
</reference>
<protein>
    <submittedName>
        <fullName evidence="2">Spermidine synthase</fullName>
    </submittedName>
</protein>
<sequence>MSKYFEELDYCPTAIGALSLRRRLEPLVGHDVIELKLGDEFLMSSLFTASEVALANLALDAHKGDALQIALGGLGLGYTAKAALDHRKTTSLTVIEFLDPIVRWHREEILPLGAELFTDPRCQIIVGDFFALSDSVNGFDASNPGRQYDVILIDIDHSPNHHLNPVSAPFYSQGGLERLRNHLNPGGVVGLWSDDRPDDDFLAVLRATFSEAWPEPVTFDNPLLRTPYTQTVYLAKNHEI</sequence>
<keyword evidence="3" id="KW-1185">Reference proteome</keyword>
<dbReference type="Gene3D" id="3.40.50.150">
    <property type="entry name" value="Vaccinia Virus protein VP39"/>
    <property type="match status" value="1"/>
</dbReference>
<accession>A0A3Q8XR58</accession>
<name>A0A3Q8XR58_9HYPH</name>
<proteinExistence type="predicted"/>
<dbReference type="PANTHER" id="PTHR43317">
    <property type="entry name" value="THERMOSPERMINE SYNTHASE ACAULIS5"/>
    <property type="match status" value="1"/>
</dbReference>
<dbReference type="AlphaFoldDB" id="A0A3Q8XR58"/>
<gene>
    <name evidence="2" type="ORF">D5400_20595</name>
</gene>
<dbReference type="Proteomes" id="UP000268192">
    <property type="component" value="Chromosome"/>
</dbReference>